<gene>
    <name evidence="1" type="ORF">DRW42_13725</name>
</gene>
<evidence type="ECO:0008006" key="3">
    <source>
        <dbReference type="Google" id="ProtNLM"/>
    </source>
</evidence>
<keyword evidence="2" id="KW-1185">Reference proteome</keyword>
<dbReference type="InterPro" id="IPR011335">
    <property type="entry name" value="Restrct_endonuc-II-like"/>
</dbReference>
<organism evidence="1 2">
    <name type="scientific">Pedobacter miscanthi</name>
    <dbReference type="NCBI Taxonomy" id="2259170"/>
    <lineage>
        <taxon>Bacteria</taxon>
        <taxon>Pseudomonadati</taxon>
        <taxon>Bacteroidota</taxon>
        <taxon>Sphingobacteriia</taxon>
        <taxon>Sphingobacteriales</taxon>
        <taxon>Sphingobacteriaceae</taxon>
        <taxon>Pedobacter</taxon>
    </lineage>
</organism>
<dbReference type="EMBL" id="QNQU01000010">
    <property type="protein sequence ID" value="RBQ06821.1"/>
    <property type="molecule type" value="Genomic_DNA"/>
</dbReference>
<dbReference type="AlphaFoldDB" id="A0A366KYV5"/>
<dbReference type="Proteomes" id="UP000252081">
    <property type="component" value="Unassembled WGS sequence"/>
</dbReference>
<evidence type="ECO:0000313" key="1">
    <source>
        <dbReference type="EMBL" id="RBQ06821.1"/>
    </source>
</evidence>
<reference evidence="1 2" key="1">
    <citation type="submission" date="2018-07" db="EMBL/GenBank/DDBJ databases">
        <title>A draft genome of a endophytic bacteria, a new species of Pedobacter.</title>
        <authorList>
            <person name="Zhang Z.D."/>
            <person name="Chen Z.J."/>
        </authorList>
    </citation>
    <scope>NUCLEOTIDE SEQUENCE [LARGE SCALE GENOMIC DNA]</scope>
    <source>
        <strain evidence="1 2">RS10</strain>
    </source>
</reference>
<accession>A0A366KYV5</accession>
<sequence>MTSIKSIIQDKGPILTSRLIEELKASGSSLSDDAIRKQLSRFKDEDVFKLKGYFAHRQTLFYIKDDFFDDVFTEGLRAALKSDAKQYHYLIKALEFHRGVLPKEQFSAYGVNPVINVKGHVTSHSALEKLQSLQLIYSGDSEIKINEQRTNVLINKRQSMAVQLVKDVLLLQFNDWARKLSMTSYDSSSFYSPFGNFSFAFVAPSYISTITTWSDKVLKPGFVVADILIGNTVTAEHVEFFIKKIEILKAQKNTLKFLPFLIVDNLEPEALSSLRSNGIIVGMVNQLFGEEYTNLISSLINIVVNAGAVLKKNPEQFIDLLIKLKALVSGKTNNLRGDLFEMAVGYYHSKMGCGTLDIGKLITYDYVQREMDVYAVYGNKVVVAECKGYNYPVGKADLESWLTDKVPIIRKWILDQPSLNDKEIHFQYWCTGGFTEDADSYIVRMEAAKKFTVEFFNAEKIVKISAQAKSKKFNDIMNEYFIKHC</sequence>
<protein>
    <recommendedName>
        <fullName evidence="3">NERD domain-containing protein</fullName>
    </recommendedName>
</protein>
<proteinExistence type="predicted"/>
<name>A0A366KYV5_9SPHI</name>
<dbReference type="OrthoDB" id="735874at2"/>
<comment type="caution">
    <text evidence="1">The sequence shown here is derived from an EMBL/GenBank/DDBJ whole genome shotgun (WGS) entry which is preliminary data.</text>
</comment>
<dbReference type="RefSeq" id="WP_113949384.1">
    <property type="nucleotide sequence ID" value="NZ_QNQU01000010.1"/>
</dbReference>
<dbReference type="SUPFAM" id="SSF52980">
    <property type="entry name" value="Restriction endonuclease-like"/>
    <property type="match status" value="1"/>
</dbReference>
<evidence type="ECO:0000313" key="2">
    <source>
        <dbReference type="Proteomes" id="UP000252081"/>
    </source>
</evidence>